<protein>
    <submittedName>
        <fullName evidence="1">Uncharacterized protein</fullName>
    </submittedName>
</protein>
<dbReference type="OrthoDB" id="6466835at2759"/>
<accession>A0A4Y2R1X4</accession>
<dbReference type="AlphaFoldDB" id="A0A4Y2R1X4"/>
<reference evidence="1 2" key="1">
    <citation type="journal article" date="2019" name="Sci. Rep.">
        <title>Orb-weaving spider Araneus ventricosus genome elucidates the spidroin gene catalogue.</title>
        <authorList>
            <person name="Kono N."/>
            <person name="Nakamura H."/>
            <person name="Ohtoshi R."/>
            <person name="Moran D.A.P."/>
            <person name="Shinohara A."/>
            <person name="Yoshida Y."/>
            <person name="Fujiwara M."/>
            <person name="Mori M."/>
            <person name="Tomita M."/>
            <person name="Arakawa K."/>
        </authorList>
    </citation>
    <scope>NUCLEOTIDE SEQUENCE [LARGE SCALE GENOMIC DNA]</scope>
</reference>
<comment type="caution">
    <text evidence="1">The sequence shown here is derived from an EMBL/GenBank/DDBJ whole genome shotgun (WGS) entry which is preliminary data.</text>
</comment>
<proteinExistence type="predicted"/>
<gene>
    <name evidence="1" type="ORF">AVEN_105812_1</name>
</gene>
<evidence type="ECO:0000313" key="1">
    <source>
        <dbReference type="EMBL" id="GBN69409.1"/>
    </source>
</evidence>
<dbReference type="EMBL" id="BGPR01015478">
    <property type="protein sequence ID" value="GBN69409.1"/>
    <property type="molecule type" value="Genomic_DNA"/>
</dbReference>
<keyword evidence="2" id="KW-1185">Reference proteome</keyword>
<evidence type="ECO:0000313" key="2">
    <source>
        <dbReference type="Proteomes" id="UP000499080"/>
    </source>
</evidence>
<dbReference type="Proteomes" id="UP000499080">
    <property type="component" value="Unassembled WGS sequence"/>
</dbReference>
<organism evidence="1 2">
    <name type="scientific">Araneus ventricosus</name>
    <name type="common">Orbweaver spider</name>
    <name type="synonym">Epeira ventricosa</name>
    <dbReference type="NCBI Taxonomy" id="182803"/>
    <lineage>
        <taxon>Eukaryota</taxon>
        <taxon>Metazoa</taxon>
        <taxon>Ecdysozoa</taxon>
        <taxon>Arthropoda</taxon>
        <taxon>Chelicerata</taxon>
        <taxon>Arachnida</taxon>
        <taxon>Araneae</taxon>
        <taxon>Araneomorphae</taxon>
        <taxon>Entelegynae</taxon>
        <taxon>Araneoidea</taxon>
        <taxon>Araneidae</taxon>
        <taxon>Araneus</taxon>
    </lineage>
</organism>
<name>A0A4Y2R1X4_ARAVE</name>
<sequence>MPTPYEKEMERLPKLLAEVEIDEDLDFDNEDNAPEDVLEENISDHESFSLPTAGVMRKFGEWCHPAQVSSSSSDRSSIFRSVCQNSPCVALKRDVNITKLN</sequence>